<dbReference type="AlphaFoldDB" id="A0A139AVB3"/>
<comment type="similarity">
    <text evidence="1">Belongs to the glutaminase PdxT/SNO family.</text>
</comment>
<dbReference type="GO" id="GO:0042823">
    <property type="term" value="P:pyridoxal phosphate biosynthetic process"/>
    <property type="evidence" value="ECO:0007669"/>
    <property type="project" value="InterPro"/>
</dbReference>
<organism evidence="8 9">
    <name type="scientific">Gonapodya prolifera (strain JEL478)</name>
    <name type="common">Monoblepharis prolifera</name>
    <dbReference type="NCBI Taxonomy" id="1344416"/>
    <lineage>
        <taxon>Eukaryota</taxon>
        <taxon>Fungi</taxon>
        <taxon>Fungi incertae sedis</taxon>
        <taxon>Chytridiomycota</taxon>
        <taxon>Chytridiomycota incertae sedis</taxon>
        <taxon>Monoblepharidomycetes</taxon>
        <taxon>Monoblepharidales</taxon>
        <taxon>Gonapodyaceae</taxon>
        <taxon>Gonapodya</taxon>
    </lineage>
</organism>
<evidence type="ECO:0000256" key="3">
    <source>
        <dbReference type="ARBA" id="ARBA00022801"/>
    </source>
</evidence>
<dbReference type="OMA" id="GMIMLAD"/>
<feature type="region of interest" description="Disordered" evidence="7">
    <location>
        <begin position="246"/>
        <end position="268"/>
    </location>
</feature>
<evidence type="ECO:0000256" key="6">
    <source>
        <dbReference type="ARBA" id="ARBA00049534"/>
    </source>
</evidence>
<dbReference type="InterPro" id="IPR029062">
    <property type="entry name" value="Class_I_gatase-like"/>
</dbReference>
<dbReference type="Gene3D" id="3.40.50.880">
    <property type="match status" value="1"/>
</dbReference>
<keyword evidence="9" id="KW-1185">Reference proteome</keyword>
<keyword evidence="3" id="KW-0378">Hydrolase</keyword>
<reference evidence="8 9" key="1">
    <citation type="journal article" date="2015" name="Genome Biol. Evol.">
        <title>Phylogenomic analyses indicate that early fungi evolved digesting cell walls of algal ancestors of land plants.</title>
        <authorList>
            <person name="Chang Y."/>
            <person name="Wang S."/>
            <person name="Sekimoto S."/>
            <person name="Aerts A.L."/>
            <person name="Choi C."/>
            <person name="Clum A."/>
            <person name="LaButti K.M."/>
            <person name="Lindquist E.A."/>
            <person name="Yee Ngan C."/>
            <person name="Ohm R.A."/>
            <person name="Salamov A.A."/>
            <person name="Grigoriev I.V."/>
            <person name="Spatafora J.W."/>
            <person name="Berbee M.L."/>
        </authorList>
    </citation>
    <scope>NUCLEOTIDE SEQUENCE [LARGE SCALE GENOMIC DNA]</scope>
    <source>
        <strain evidence="8 9">JEL478</strain>
    </source>
</reference>
<dbReference type="GO" id="GO:0005829">
    <property type="term" value="C:cytosol"/>
    <property type="evidence" value="ECO:0007669"/>
    <property type="project" value="TreeGrafter"/>
</dbReference>
<dbReference type="GO" id="GO:0016740">
    <property type="term" value="F:transferase activity"/>
    <property type="evidence" value="ECO:0007669"/>
    <property type="project" value="UniProtKB-KW"/>
</dbReference>
<keyword evidence="4 8" id="KW-0315">Glutamine amidotransferase</keyword>
<proteinExistence type="inferred from homology"/>
<dbReference type="InterPro" id="IPR021196">
    <property type="entry name" value="PdxT/SNO_CS"/>
</dbReference>
<dbReference type="PROSITE" id="PS51273">
    <property type="entry name" value="GATASE_TYPE_1"/>
    <property type="match status" value="1"/>
</dbReference>
<dbReference type="PROSITE" id="PS51130">
    <property type="entry name" value="PDXT_SNO_2"/>
    <property type="match status" value="1"/>
</dbReference>
<accession>A0A139AVB3</accession>
<keyword evidence="8" id="KW-0808">Transferase</keyword>
<evidence type="ECO:0000256" key="1">
    <source>
        <dbReference type="ARBA" id="ARBA00008345"/>
    </source>
</evidence>
<evidence type="ECO:0000256" key="5">
    <source>
        <dbReference type="ARBA" id="ARBA00023239"/>
    </source>
</evidence>
<dbReference type="STRING" id="1344416.A0A139AVB3"/>
<name>A0A139AVB3_GONPJ</name>
<dbReference type="GO" id="GO:0004359">
    <property type="term" value="F:glutaminase activity"/>
    <property type="evidence" value="ECO:0007669"/>
    <property type="project" value="UniProtKB-EC"/>
</dbReference>
<dbReference type="GO" id="GO:0016829">
    <property type="term" value="F:lyase activity"/>
    <property type="evidence" value="ECO:0007669"/>
    <property type="project" value="UniProtKB-KW"/>
</dbReference>
<dbReference type="EMBL" id="KQ965735">
    <property type="protein sequence ID" value="KXS20658.1"/>
    <property type="molecule type" value="Genomic_DNA"/>
</dbReference>
<dbReference type="PROSITE" id="PS01236">
    <property type="entry name" value="PDXT_SNO_1"/>
    <property type="match status" value="1"/>
</dbReference>
<keyword evidence="5" id="KW-0456">Lyase</keyword>
<evidence type="ECO:0000256" key="4">
    <source>
        <dbReference type="ARBA" id="ARBA00022962"/>
    </source>
</evidence>
<feature type="region of interest" description="Disordered" evidence="7">
    <location>
        <begin position="148"/>
        <end position="172"/>
    </location>
</feature>
<feature type="compositionally biased region" description="Low complexity" evidence="7">
    <location>
        <begin position="148"/>
        <end position="164"/>
    </location>
</feature>
<dbReference type="EC" id="3.5.1.2" evidence="2"/>
<dbReference type="SUPFAM" id="SSF52317">
    <property type="entry name" value="Class I glutamine amidotransferase-like"/>
    <property type="match status" value="1"/>
</dbReference>
<evidence type="ECO:0000313" key="8">
    <source>
        <dbReference type="EMBL" id="KXS20658.1"/>
    </source>
</evidence>
<sequence length="268" mass="27806">MSSPLAVTIGVLGLQGGHAEHAHSLLNVARSHALPPDVQLSVRDVRKPEHIADPSLDALIIPGGESTSMAIIAESMGLMQPLRDFVNLHKKPAWGTCAGLIMLANHATHTKQHGQSTIGGLSVTVDRNAFGSQRDSFVCDLAPPPFSAPSSSASSASPSATVPASAPPTTTPTPFPGIFIRAPLVSSIDAPSVLTLCTVSHKGHQGPVAVRQDHILGTAFHPELTQDTRWHEYFVNMVVEAKRAAAAGQGGSGSGRAKAGAALEERVG</sequence>
<dbReference type="Pfam" id="PF01174">
    <property type="entry name" value="SNO"/>
    <property type="match status" value="2"/>
</dbReference>
<dbReference type="OrthoDB" id="2039at2759"/>
<evidence type="ECO:0000256" key="2">
    <source>
        <dbReference type="ARBA" id="ARBA00012918"/>
    </source>
</evidence>
<comment type="catalytic activity">
    <reaction evidence="6">
        <text>L-glutamine + H2O = L-glutamate + NH4(+)</text>
        <dbReference type="Rhea" id="RHEA:15889"/>
        <dbReference type="ChEBI" id="CHEBI:15377"/>
        <dbReference type="ChEBI" id="CHEBI:28938"/>
        <dbReference type="ChEBI" id="CHEBI:29985"/>
        <dbReference type="ChEBI" id="CHEBI:58359"/>
        <dbReference type="EC" id="3.5.1.2"/>
    </reaction>
</comment>
<dbReference type="InterPro" id="IPR002161">
    <property type="entry name" value="PdxT/SNO"/>
</dbReference>
<dbReference type="Proteomes" id="UP000070544">
    <property type="component" value="Unassembled WGS sequence"/>
</dbReference>
<evidence type="ECO:0000256" key="7">
    <source>
        <dbReference type="SAM" id="MobiDB-lite"/>
    </source>
</evidence>
<dbReference type="GO" id="GO:0008614">
    <property type="term" value="P:pyridoxine metabolic process"/>
    <property type="evidence" value="ECO:0007669"/>
    <property type="project" value="TreeGrafter"/>
</dbReference>
<protein>
    <recommendedName>
        <fullName evidence="2">glutaminase</fullName>
        <ecNumber evidence="2">3.5.1.2</ecNumber>
    </recommendedName>
</protein>
<dbReference type="PANTHER" id="PTHR31559:SF0">
    <property type="entry name" value="PYRIDOXAL 5'-PHOSPHATE SYNTHASE SUBUNIT SNO1-RELATED"/>
    <property type="match status" value="1"/>
</dbReference>
<evidence type="ECO:0000313" key="9">
    <source>
        <dbReference type="Proteomes" id="UP000070544"/>
    </source>
</evidence>
<dbReference type="PANTHER" id="PTHR31559">
    <property type="entry name" value="PYRIDOXAL 5'-PHOSPHATE SYNTHASE SUBUNIT SNO"/>
    <property type="match status" value="1"/>
</dbReference>
<dbReference type="GO" id="GO:1903600">
    <property type="term" value="C:glutaminase complex"/>
    <property type="evidence" value="ECO:0007669"/>
    <property type="project" value="TreeGrafter"/>
</dbReference>
<gene>
    <name evidence="8" type="ORF">M427DRAFT_52241</name>
</gene>